<accession>A0A8H4QAP0</accession>
<evidence type="ECO:0000256" key="2">
    <source>
        <dbReference type="ARBA" id="ARBA00022692"/>
    </source>
</evidence>
<dbReference type="AlphaFoldDB" id="A0A8H4QAP0"/>
<name>A0A8H4QAP0_9HYPO</name>
<feature type="transmembrane region" description="Helical" evidence="6">
    <location>
        <begin position="279"/>
        <end position="298"/>
    </location>
</feature>
<comment type="caution">
    <text evidence="9">The sequence shown here is derived from an EMBL/GenBank/DDBJ whole genome shotgun (WGS) entry which is preliminary data.</text>
</comment>
<dbReference type="PANTHER" id="PTHR33048">
    <property type="entry name" value="PTH11-LIKE INTEGRAL MEMBRANE PROTEIN (AFU_ORTHOLOGUE AFUA_5G11245)"/>
    <property type="match status" value="1"/>
</dbReference>
<dbReference type="SUPFAM" id="SSF51735">
    <property type="entry name" value="NAD(P)-binding Rossmann-fold domains"/>
    <property type="match status" value="1"/>
</dbReference>
<dbReference type="InterPro" id="IPR049326">
    <property type="entry name" value="Rhodopsin_dom_fungi"/>
</dbReference>
<keyword evidence="2 6" id="KW-0812">Transmembrane</keyword>
<dbReference type="Pfam" id="PF08659">
    <property type="entry name" value="KR"/>
    <property type="match status" value="1"/>
</dbReference>
<comment type="subcellular location">
    <subcellularLocation>
        <location evidence="1">Membrane</location>
        <topology evidence="1">Multi-pass membrane protein</topology>
    </subcellularLocation>
</comment>
<feature type="domain" description="Rhodopsin" evidence="8">
    <location>
        <begin position="281"/>
        <end position="444"/>
    </location>
</feature>
<keyword evidence="10" id="KW-1185">Reference proteome</keyword>
<protein>
    <submittedName>
        <fullName evidence="9">NAD(P)-binding protein</fullName>
    </submittedName>
</protein>
<organism evidence="9 10">
    <name type="scientific">Ophiocordyceps camponoti-floridani</name>
    <dbReference type="NCBI Taxonomy" id="2030778"/>
    <lineage>
        <taxon>Eukaryota</taxon>
        <taxon>Fungi</taxon>
        <taxon>Dikarya</taxon>
        <taxon>Ascomycota</taxon>
        <taxon>Pezizomycotina</taxon>
        <taxon>Sordariomycetes</taxon>
        <taxon>Hypocreomycetidae</taxon>
        <taxon>Hypocreales</taxon>
        <taxon>Ophiocordycipitaceae</taxon>
        <taxon>Ophiocordyceps</taxon>
    </lineage>
</organism>
<dbReference type="Proteomes" id="UP000562929">
    <property type="component" value="Unassembled WGS sequence"/>
</dbReference>
<evidence type="ECO:0000256" key="4">
    <source>
        <dbReference type="ARBA" id="ARBA00023136"/>
    </source>
</evidence>
<proteinExistence type="inferred from homology"/>
<feature type="domain" description="Ketoreductase (KR)" evidence="7">
    <location>
        <begin position="5"/>
        <end position="121"/>
    </location>
</feature>
<keyword evidence="4 6" id="KW-0472">Membrane</keyword>
<gene>
    <name evidence="9" type="ORF">GQ602_002534</name>
</gene>
<dbReference type="EMBL" id="JAACLJ010000002">
    <property type="protein sequence ID" value="KAF4592235.1"/>
    <property type="molecule type" value="Genomic_DNA"/>
</dbReference>
<evidence type="ECO:0000256" key="3">
    <source>
        <dbReference type="ARBA" id="ARBA00022989"/>
    </source>
</evidence>
<evidence type="ECO:0000256" key="1">
    <source>
        <dbReference type="ARBA" id="ARBA00004141"/>
    </source>
</evidence>
<evidence type="ECO:0000259" key="7">
    <source>
        <dbReference type="Pfam" id="PF08659"/>
    </source>
</evidence>
<evidence type="ECO:0000259" key="8">
    <source>
        <dbReference type="Pfam" id="PF20684"/>
    </source>
</evidence>
<dbReference type="InterPro" id="IPR036291">
    <property type="entry name" value="NAD(P)-bd_dom_sf"/>
</dbReference>
<evidence type="ECO:0000256" key="5">
    <source>
        <dbReference type="ARBA" id="ARBA00038359"/>
    </source>
</evidence>
<feature type="transmembrane region" description="Helical" evidence="6">
    <location>
        <begin position="395"/>
        <end position="420"/>
    </location>
</feature>
<evidence type="ECO:0000313" key="10">
    <source>
        <dbReference type="Proteomes" id="UP000562929"/>
    </source>
</evidence>
<evidence type="ECO:0000256" key="6">
    <source>
        <dbReference type="SAM" id="Phobius"/>
    </source>
</evidence>
<dbReference type="InterPro" id="IPR013968">
    <property type="entry name" value="PKS_KR"/>
</dbReference>
<sequence length="445" mass="49584">MSPSTILITGANGSLALAAVSHLLKHAPSQTLLLTVRNAAVDDVNTQALRRLVARRQEGVYIRELDLSRLERVRDFAREVEADIARGRLPPLASIVCNAYYWNLVGPVEMTVDGFEKSMQVSHLSHAALVMRLIRSCGAPTARILLLSSAVHRPGRGAPFEKLPPSIPSPLELLVRPEPDADDDRAAHGFQRFMVSQVYTDACFDVKDPSLKHISVVIVNPGVLSDSRALLVNTPRTICLTSRLLIRPLQPLLRLLMDRTIRTSAEAAVEMARLATNEAVLYIAWSIMAVYVNLAGGIGKPLWQITLGEYAIWFKGFLASSWMYTSMTAAIRIAILLFYRRIFAQSISWLRRVIHLLLALQAVYVVVYSVLPALACRPFDSAWNPFERRAHCDDWFFYYSQVALYSTSMVFDLVLLVLPLQPCSRLQMRRGRKAGVIAMFALGAG</sequence>
<keyword evidence="3 6" id="KW-1133">Transmembrane helix</keyword>
<dbReference type="PANTHER" id="PTHR33048:SF160">
    <property type="entry name" value="SAT4 FAMILY MEMBRANE PROTEIN"/>
    <property type="match status" value="1"/>
</dbReference>
<dbReference type="Gene3D" id="3.40.50.720">
    <property type="entry name" value="NAD(P)-binding Rossmann-like Domain"/>
    <property type="match status" value="1"/>
</dbReference>
<dbReference type="GO" id="GO:0016020">
    <property type="term" value="C:membrane"/>
    <property type="evidence" value="ECO:0007669"/>
    <property type="project" value="UniProtKB-SubCell"/>
</dbReference>
<reference evidence="9 10" key="1">
    <citation type="journal article" date="2020" name="G3 (Bethesda)">
        <title>Genetic Underpinnings of Host Manipulation by Ophiocordyceps as Revealed by Comparative Transcriptomics.</title>
        <authorList>
            <person name="Will I."/>
            <person name="Das B."/>
            <person name="Trinh T."/>
            <person name="Brachmann A."/>
            <person name="Ohm R.A."/>
            <person name="de Bekker C."/>
        </authorList>
    </citation>
    <scope>NUCLEOTIDE SEQUENCE [LARGE SCALE GENOMIC DNA]</scope>
    <source>
        <strain evidence="9 10">EC05</strain>
    </source>
</reference>
<dbReference type="InterPro" id="IPR052337">
    <property type="entry name" value="SAT4-like"/>
</dbReference>
<dbReference type="Pfam" id="PF20684">
    <property type="entry name" value="Fung_rhodopsin"/>
    <property type="match status" value="1"/>
</dbReference>
<evidence type="ECO:0000313" key="9">
    <source>
        <dbReference type="EMBL" id="KAF4592235.1"/>
    </source>
</evidence>
<feature type="transmembrane region" description="Helical" evidence="6">
    <location>
        <begin position="310"/>
        <end position="335"/>
    </location>
</feature>
<dbReference type="OrthoDB" id="191139at2759"/>
<comment type="similarity">
    <text evidence="5">Belongs to the SAT4 family.</text>
</comment>
<feature type="transmembrane region" description="Helical" evidence="6">
    <location>
        <begin position="356"/>
        <end position="375"/>
    </location>
</feature>